<comment type="caution">
    <text evidence="8">The sequence shown here is derived from an EMBL/GenBank/DDBJ whole genome shotgun (WGS) entry which is preliminary data.</text>
</comment>
<accession>A0A968GAD9</accession>
<dbReference type="InterPro" id="IPR029063">
    <property type="entry name" value="SAM-dependent_MTases_sf"/>
</dbReference>
<evidence type="ECO:0000313" key="9">
    <source>
        <dbReference type="Proteomes" id="UP000711995"/>
    </source>
</evidence>
<dbReference type="Proteomes" id="UP000711995">
    <property type="component" value="Unassembled WGS sequence"/>
</dbReference>
<dbReference type="EC" id="2.1.1.72" evidence="1"/>
<dbReference type="InterPro" id="IPR046816">
    <property type="entry name" value="MmeI_Mtase"/>
</dbReference>
<keyword evidence="2 8" id="KW-0489">Methyltransferase</keyword>
<evidence type="ECO:0000256" key="4">
    <source>
        <dbReference type="ARBA" id="ARBA00047942"/>
    </source>
</evidence>
<dbReference type="InterPro" id="IPR056716">
    <property type="entry name" value="DUF7814"/>
</dbReference>
<dbReference type="RefSeq" id="WP_167701175.1">
    <property type="nucleotide sequence ID" value="NZ_JAATLJ010000005.1"/>
</dbReference>
<evidence type="ECO:0000313" key="8">
    <source>
        <dbReference type="EMBL" id="NIZ41553.1"/>
    </source>
</evidence>
<dbReference type="Pfam" id="PF20473">
    <property type="entry name" value="MmeI_Mtase"/>
    <property type="match status" value="1"/>
</dbReference>
<dbReference type="PRINTS" id="PR00507">
    <property type="entry name" value="N12N6MTFRASE"/>
</dbReference>
<dbReference type="InterPro" id="IPR050953">
    <property type="entry name" value="N4_N6_ade-DNA_methylase"/>
</dbReference>
<protein>
    <recommendedName>
        <fullName evidence="1">site-specific DNA-methyltransferase (adenine-specific)</fullName>
        <ecNumber evidence="1">2.1.1.72</ecNumber>
    </recommendedName>
</protein>
<evidence type="ECO:0000259" key="6">
    <source>
        <dbReference type="Pfam" id="PF23653"/>
    </source>
</evidence>
<dbReference type="SUPFAM" id="SSF53335">
    <property type="entry name" value="S-adenosyl-L-methionine-dependent methyltransferases"/>
    <property type="match status" value="1"/>
</dbReference>
<dbReference type="GO" id="GO:0009007">
    <property type="term" value="F:site-specific DNA-methyltransferase (adenine-specific) activity"/>
    <property type="evidence" value="ECO:0007669"/>
    <property type="project" value="UniProtKB-EC"/>
</dbReference>
<sequence>MADSGVDFSRVIELLGDEWLDSGIEITDQISFRKKFREFFSKLQEAKATDATEQTIVNVIKDLMKDGIAENQGYIDSNQENNYDLVVRSAEKNIVTLIECKKIKGKQLSTYEDLNKKSLQQLIYYFLKENLDNHGSFRKSLYLKRLVISDGLTWLVWRADHFFALVKDKFNYNGNLVRLNKVYTEFKKSEDNYPAIKTYIEEEDKNREDKFRDKCYTLDLNNLVIDNLDEKEWKILYHFFSGSFWLARDTYYDPNTLHEGFYKELLHIMGLQEVVQDGLKIIIPDPSITNSIYNIIQKKLDAPATKKMNEYVFELMILWINRILFLKLFEAHIINVRASKENKNNRSNYEFMSFKPDQITSWHDLNDLFFEVLAKNEHERGLLRRKCFEHIPYLNSALFMRRDVMNKDLGRENETVLMDDIGLMRDDPLALYKDSVLTREKNPLPLLEYLLKFLSAYDFGSDGQAKKHQGSKKIEDKLINASVLGKVFEKLNGYKDGSFFTPSFITTYICRESIHQALVGRVNATIKEPYFKSYDDLLLEYQMDMSKNAKDKVREIIRSLTILDPAVGSGHFLVSALNEMLNIRYDFNMFEKLGEDKTFSLEVINDEIMVSDTSNDKPVWYTVHDLKTQIFQRELFHTKQEIIENNLFGVDINPNSVEICRLRLWIELLKSSYYLVPKEQKQVLGEKLQDTVEYVPMETLPNIDINIKVGNSLLYSIDLTDKKNTDGSSNITQDQAKEGITKYARLTQEYKHVKDKERRKSIL</sequence>
<evidence type="ECO:0000256" key="3">
    <source>
        <dbReference type="ARBA" id="ARBA00022679"/>
    </source>
</evidence>
<gene>
    <name evidence="8" type="ORF">HCT14_08525</name>
</gene>
<feature type="non-terminal residue" evidence="8">
    <location>
        <position position="763"/>
    </location>
</feature>
<evidence type="ECO:0000256" key="1">
    <source>
        <dbReference type="ARBA" id="ARBA00011900"/>
    </source>
</evidence>
<dbReference type="InterPro" id="IPR055573">
    <property type="entry name" value="DUF7149"/>
</dbReference>
<name>A0A968GAD9_9SPIO</name>
<feature type="domain" description="DUF7149" evidence="6">
    <location>
        <begin position="15"/>
        <end position="250"/>
    </location>
</feature>
<comment type="catalytic activity">
    <reaction evidence="4">
        <text>a 2'-deoxyadenosine in DNA + S-adenosyl-L-methionine = an N(6)-methyl-2'-deoxyadenosine in DNA + S-adenosyl-L-homocysteine + H(+)</text>
        <dbReference type="Rhea" id="RHEA:15197"/>
        <dbReference type="Rhea" id="RHEA-COMP:12418"/>
        <dbReference type="Rhea" id="RHEA-COMP:12419"/>
        <dbReference type="ChEBI" id="CHEBI:15378"/>
        <dbReference type="ChEBI" id="CHEBI:57856"/>
        <dbReference type="ChEBI" id="CHEBI:59789"/>
        <dbReference type="ChEBI" id="CHEBI:90615"/>
        <dbReference type="ChEBI" id="CHEBI:90616"/>
        <dbReference type="EC" id="2.1.1.72"/>
    </reaction>
</comment>
<dbReference type="GO" id="GO:0032259">
    <property type="term" value="P:methylation"/>
    <property type="evidence" value="ECO:0007669"/>
    <property type="project" value="UniProtKB-KW"/>
</dbReference>
<feature type="domain" description="MmeI-like DNA-methyltransferase" evidence="5">
    <location>
        <begin position="548"/>
        <end position="673"/>
    </location>
</feature>
<dbReference type="Pfam" id="PF25120">
    <property type="entry name" value="DUF7814"/>
    <property type="match status" value="1"/>
</dbReference>
<dbReference type="PANTHER" id="PTHR33841:SF1">
    <property type="entry name" value="DNA METHYLTRANSFERASE A"/>
    <property type="match status" value="1"/>
</dbReference>
<proteinExistence type="predicted"/>
<evidence type="ECO:0000259" key="5">
    <source>
        <dbReference type="Pfam" id="PF20473"/>
    </source>
</evidence>
<keyword evidence="9" id="KW-1185">Reference proteome</keyword>
<keyword evidence="3" id="KW-0808">Transferase</keyword>
<evidence type="ECO:0000259" key="7">
    <source>
        <dbReference type="Pfam" id="PF25120"/>
    </source>
</evidence>
<dbReference type="AlphaFoldDB" id="A0A968GAD9"/>
<reference evidence="8 9" key="1">
    <citation type="submission" date="2020-03" db="EMBL/GenBank/DDBJ databases">
        <title>Spirochaetal bacteria isolated from arthropods constitute a novel genus Entomospira genus novum within the order Spirochaetales.</title>
        <authorList>
            <person name="Grana-Miraglia L."/>
            <person name="Sikutova S."/>
            <person name="Fingerle V."/>
            <person name="Sing A."/>
            <person name="Castillo-Ramirez S."/>
            <person name="Margos G."/>
            <person name="Rudolf I."/>
        </authorList>
    </citation>
    <scope>NUCLEOTIDE SEQUENCE [LARGE SCALE GENOMIC DNA]</scope>
    <source>
        <strain evidence="8 9">BR193</strain>
    </source>
</reference>
<dbReference type="Pfam" id="PF23653">
    <property type="entry name" value="DUF7149"/>
    <property type="match status" value="1"/>
</dbReference>
<organism evidence="8 9">
    <name type="scientific">Entomospira entomophila</name>
    <dbReference type="NCBI Taxonomy" id="2719988"/>
    <lineage>
        <taxon>Bacteria</taxon>
        <taxon>Pseudomonadati</taxon>
        <taxon>Spirochaetota</taxon>
        <taxon>Spirochaetia</taxon>
        <taxon>Spirochaetales</taxon>
        <taxon>Spirochaetaceae</taxon>
        <taxon>Entomospira</taxon>
    </lineage>
</organism>
<evidence type="ECO:0000256" key="2">
    <source>
        <dbReference type="ARBA" id="ARBA00022603"/>
    </source>
</evidence>
<dbReference type="EMBL" id="JAATLJ010000005">
    <property type="protein sequence ID" value="NIZ41553.1"/>
    <property type="molecule type" value="Genomic_DNA"/>
</dbReference>
<feature type="domain" description="DUF7814" evidence="7">
    <location>
        <begin position="255"/>
        <end position="473"/>
    </location>
</feature>
<dbReference type="Gene3D" id="3.40.50.150">
    <property type="entry name" value="Vaccinia Virus protein VP39"/>
    <property type="match status" value="1"/>
</dbReference>
<dbReference type="PANTHER" id="PTHR33841">
    <property type="entry name" value="DNA METHYLTRANSFERASE YEEA-RELATED"/>
    <property type="match status" value="1"/>
</dbReference>